<dbReference type="OrthoDB" id="6236007at2759"/>
<dbReference type="SMART" id="SM00539">
    <property type="entry name" value="NIDO"/>
    <property type="match status" value="1"/>
</dbReference>
<dbReference type="InParanoid" id="A0A1X7TQF3"/>
<dbReference type="InterPro" id="IPR003886">
    <property type="entry name" value="NIDO_dom"/>
</dbReference>
<dbReference type="AlphaFoldDB" id="A0A1X7TQF3"/>
<feature type="domain" description="NIDO" evidence="2">
    <location>
        <begin position="94"/>
        <end position="241"/>
    </location>
</feature>
<evidence type="ECO:0000313" key="3">
    <source>
        <dbReference type="EnsemblMetazoa" id="Aqu2.1.17032_001"/>
    </source>
</evidence>
<evidence type="ECO:0000259" key="2">
    <source>
        <dbReference type="SMART" id="SM00539"/>
    </source>
</evidence>
<keyword evidence="1" id="KW-0732">Signal</keyword>
<evidence type="ECO:0000256" key="1">
    <source>
        <dbReference type="SAM" id="SignalP"/>
    </source>
</evidence>
<dbReference type="GO" id="GO:0007160">
    <property type="term" value="P:cell-matrix adhesion"/>
    <property type="evidence" value="ECO:0007669"/>
    <property type="project" value="InterPro"/>
</dbReference>
<dbReference type="EnsemblMetazoa" id="Aqu2.1.17032_001">
    <property type="protein sequence ID" value="Aqu2.1.17032_001"/>
    <property type="gene ID" value="Aqu2.1.17032"/>
</dbReference>
<feature type="chain" id="PRO_5012237039" description="NIDO domain-containing protein" evidence="1">
    <location>
        <begin position="23"/>
        <end position="273"/>
    </location>
</feature>
<dbReference type="Pfam" id="PF06119">
    <property type="entry name" value="NIDO"/>
    <property type="match status" value="1"/>
</dbReference>
<feature type="signal peptide" evidence="1">
    <location>
        <begin position="1"/>
        <end position="22"/>
    </location>
</feature>
<name>A0A1X7TQF3_AMPQE</name>
<proteinExistence type="predicted"/>
<sequence>MGSVVLLTRTILVILSTCYTNGLELADLYPYGTEHGDATRIGSGLPIAPLLAPINNLVGFGPANLRATRYELAYTGYLEFKNDGIDLIYVNLLFGSGPLDQSRTKIHGRNTADPDLLKKAMDQINEAFSNVFCSTSPPTQLIIVTWIDFAKAGSNLGSNFQLIVVTNGNITFGIALYVNVDASITSATTGIEKYGNNNFAVVDHSLFPFGTTVTKAPTMMLNSNIPGTYIFSLNHIPPDTRNSFSISCKPRLVQLACEAMRINGEDVPASCNN</sequence>
<organism evidence="3">
    <name type="scientific">Amphimedon queenslandica</name>
    <name type="common">Sponge</name>
    <dbReference type="NCBI Taxonomy" id="400682"/>
    <lineage>
        <taxon>Eukaryota</taxon>
        <taxon>Metazoa</taxon>
        <taxon>Porifera</taxon>
        <taxon>Demospongiae</taxon>
        <taxon>Heteroscleromorpha</taxon>
        <taxon>Haplosclerida</taxon>
        <taxon>Niphatidae</taxon>
        <taxon>Amphimedon</taxon>
    </lineage>
</organism>
<reference evidence="3" key="1">
    <citation type="submission" date="2017-05" db="UniProtKB">
        <authorList>
            <consortium name="EnsemblMetazoa"/>
        </authorList>
    </citation>
    <scope>IDENTIFICATION</scope>
</reference>
<protein>
    <recommendedName>
        <fullName evidence="2">NIDO domain-containing protein</fullName>
    </recommendedName>
</protein>
<accession>A0A1X7TQF3</accession>